<dbReference type="PANTHER" id="PTHR23502">
    <property type="entry name" value="MAJOR FACILITATOR SUPERFAMILY"/>
    <property type="match status" value="1"/>
</dbReference>
<keyword evidence="2 5" id="KW-0812">Transmembrane</keyword>
<dbReference type="Proteomes" id="UP001172155">
    <property type="component" value="Unassembled WGS sequence"/>
</dbReference>
<keyword evidence="8" id="KW-1185">Reference proteome</keyword>
<keyword evidence="3 5" id="KW-1133">Transmembrane helix</keyword>
<feature type="transmembrane region" description="Helical" evidence="5">
    <location>
        <begin position="491"/>
        <end position="515"/>
    </location>
</feature>
<dbReference type="SUPFAM" id="SSF103473">
    <property type="entry name" value="MFS general substrate transporter"/>
    <property type="match status" value="1"/>
</dbReference>
<dbReference type="InterPro" id="IPR020846">
    <property type="entry name" value="MFS_dom"/>
</dbReference>
<organism evidence="7 8">
    <name type="scientific">Schizothecium vesticola</name>
    <dbReference type="NCBI Taxonomy" id="314040"/>
    <lineage>
        <taxon>Eukaryota</taxon>
        <taxon>Fungi</taxon>
        <taxon>Dikarya</taxon>
        <taxon>Ascomycota</taxon>
        <taxon>Pezizomycotina</taxon>
        <taxon>Sordariomycetes</taxon>
        <taxon>Sordariomycetidae</taxon>
        <taxon>Sordariales</taxon>
        <taxon>Schizotheciaceae</taxon>
        <taxon>Schizothecium</taxon>
    </lineage>
</organism>
<dbReference type="EMBL" id="JAUKUD010000002">
    <property type="protein sequence ID" value="KAK0751925.1"/>
    <property type="molecule type" value="Genomic_DNA"/>
</dbReference>
<accession>A0AA40F6A1</accession>
<gene>
    <name evidence="7" type="ORF">B0T18DRAFT_436126</name>
</gene>
<dbReference type="InterPro" id="IPR036259">
    <property type="entry name" value="MFS_trans_sf"/>
</dbReference>
<feature type="transmembrane region" description="Helical" evidence="5">
    <location>
        <begin position="102"/>
        <end position="123"/>
    </location>
</feature>
<feature type="transmembrane region" description="Helical" evidence="5">
    <location>
        <begin position="65"/>
        <end position="90"/>
    </location>
</feature>
<feature type="transmembrane region" description="Helical" evidence="5">
    <location>
        <begin position="412"/>
        <end position="439"/>
    </location>
</feature>
<feature type="domain" description="Major facilitator superfamily (MFS) profile" evidence="6">
    <location>
        <begin position="66"/>
        <end position="595"/>
    </location>
</feature>
<feature type="transmembrane region" description="Helical" evidence="5">
    <location>
        <begin position="460"/>
        <end position="479"/>
    </location>
</feature>
<feature type="transmembrane region" description="Helical" evidence="5">
    <location>
        <begin position="135"/>
        <end position="162"/>
    </location>
</feature>
<evidence type="ECO:0000313" key="7">
    <source>
        <dbReference type="EMBL" id="KAK0751925.1"/>
    </source>
</evidence>
<evidence type="ECO:0000256" key="5">
    <source>
        <dbReference type="SAM" id="Phobius"/>
    </source>
</evidence>
<keyword evidence="4 5" id="KW-0472">Membrane</keyword>
<sequence length="595" mass="65426">MPGWKYAFGLSRDAVTAATPPGTARIVEQSSTRRNGKYAEHITNYPLPSADPADPLNWPLWRKDLCLASLCLYAFTANFTSTCVGPALPIWDLTFPADPKPFKQLMLLVSTNILMIGLSNTVWVPLANVYGRRPVLLVSALCLFVASICGISPGSFASLVGIRMFQGIGSSATEAVAIAAVGDMYFISRRSRRMVFYAAAMATGAIAGNLCGGYIGFRLGWLALFEVSTALSAATLLCLIFFAPETIYDRDPPCLPVQRNLPRASRYFPRTPAPHLTLATLPSMRMTLPSRFLDSVKIEPPIPAMTWYDDNSSGDLSSNMSTSPSQFMASRHRSKATRSSHATARTRYRPYTFSRSLRLGMNRGNLLYQFSRPWSTLRLPTIWIAAFQYAGLVGSLGVVSLMGPSVLLAPPYFWGIDASLLSVGPLVGVVLGGLYSYFLPDFRVKKKAMKNVHGYVEPEYRIPVILPSLALATAGLLAFGFCADYPDRYQWVGIEVACGMVSFGLVQVATVWFSYFIDAYSQLASDGLAMVCLSRGLFPFTFTFFSSDWVKEDGFLVPFGCFTVILGVISLLIVPFIWTGKRMRIATARYIVHNQ</sequence>
<feature type="transmembrane region" description="Helical" evidence="5">
    <location>
        <begin position="168"/>
        <end position="187"/>
    </location>
</feature>
<reference evidence="7" key="1">
    <citation type="submission" date="2023-06" db="EMBL/GenBank/DDBJ databases">
        <title>Genome-scale phylogeny and comparative genomics of the fungal order Sordariales.</title>
        <authorList>
            <consortium name="Lawrence Berkeley National Laboratory"/>
            <person name="Hensen N."/>
            <person name="Bonometti L."/>
            <person name="Westerberg I."/>
            <person name="Brannstrom I.O."/>
            <person name="Guillou S."/>
            <person name="Cros-Aarteil S."/>
            <person name="Calhoun S."/>
            <person name="Haridas S."/>
            <person name="Kuo A."/>
            <person name="Mondo S."/>
            <person name="Pangilinan J."/>
            <person name="Riley R."/>
            <person name="LaButti K."/>
            <person name="Andreopoulos B."/>
            <person name="Lipzen A."/>
            <person name="Chen C."/>
            <person name="Yanf M."/>
            <person name="Daum C."/>
            <person name="Ng V."/>
            <person name="Clum A."/>
            <person name="Steindorff A."/>
            <person name="Ohm R."/>
            <person name="Martin F."/>
            <person name="Silar P."/>
            <person name="Natvig D."/>
            <person name="Lalanne C."/>
            <person name="Gautier V."/>
            <person name="Ament-velasquez S.L."/>
            <person name="Kruys A."/>
            <person name="Hutchinson M.I."/>
            <person name="Powell A.J."/>
            <person name="Barry K."/>
            <person name="Miller A.N."/>
            <person name="Grigoriev I.V."/>
            <person name="Debuchy R."/>
            <person name="Gladieux P."/>
            <person name="Thoren M.H."/>
            <person name="Johannesson H."/>
        </authorList>
    </citation>
    <scope>NUCLEOTIDE SEQUENCE</scope>
    <source>
        <strain evidence="7">SMH3187-1</strain>
    </source>
</reference>
<feature type="transmembrane region" description="Helical" evidence="5">
    <location>
        <begin position="527"/>
        <end position="545"/>
    </location>
</feature>
<comment type="subcellular location">
    <subcellularLocation>
        <location evidence="1">Membrane</location>
        <topology evidence="1">Multi-pass membrane protein</topology>
    </subcellularLocation>
</comment>
<name>A0AA40F6A1_9PEZI</name>
<dbReference type="PROSITE" id="PS50850">
    <property type="entry name" value="MFS"/>
    <property type="match status" value="1"/>
</dbReference>
<dbReference type="PANTHER" id="PTHR23502:SF181">
    <property type="entry name" value="MAJOR FACILITATOR SUPERFAMILY (MFS) PROFILE DOMAIN-CONTAINING PROTEIN"/>
    <property type="match status" value="1"/>
</dbReference>
<dbReference type="Pfam" id="PF07690">
    <property type="entry name" value="MFS_1"/>
    <property type="match status" value="1"/>
</dbReference>
<evidence type="ECO:0000256" key="2">
    <source>
        <dbReference type="ARBA" id="ARBA00022692"/>
    </source>
</evidence>
<protein>
    <submittedName>
        <fullName evidence="7">Major facilitator superfamily domain-containing protein</fullName>
    </submittedName>
</protein>
<evidence type="ECO:0000313" key="8">
    <source>
        <dbReference type="Proteomes" id="UP001172155"/>
    </source>
</evidence>
<evidence type="ECO:0000256" key="3">
    <source>
        <dbReference type="ARBA" id="ARBA00022989"/>
    </source>
</evidence>
<feature type="transmembrane region" description="Helical" evidence="5">
    <location>
        <begin position="221"/>
        <end position="243"/>
    </location>
</feature>
<dbReference type="AlphaFoldDB" id="A0AA40F6A1"/>
<feature type="transmembrane region" description="Helical" evidence="5">
    <location>
        <begin position="382"/>
        <end position="406"/>
    </location>
</feature>
<dbReference type="GO" id="GO:0005886">
    <property type="term" value="C:plasma membrane"/>
    <property type="evidence" value="ECO:0007669"/>
    <property type="project" value="TreeGrafter"/>
</dbReference>
<dbReference type="Gene3D" id="1.20.1720.10">
    <property type="entry name" value="Multidrug resistance protein D"/>
    <property type="match status" value="1"/>
</dbReference>
<feature type="transmembrane region" description="Helical" evidence="5">
    <location>
        <begin position="194"/>
        <end position="215"/>
    </location>
</feature>
<feature type="transmembrane region" description="Helical" evidence="5">
    <location>
        <begin position="557"/>
        <end position="579"/>
    </location>
</feature>
<proteinExistence type="predicted"/>
<dbReference type="GO" id="GO:0022857">
    <property type="term" value="F:transmembrane transporter activity"/>
    <property type="evidence" value="ECO:0007669"/>
    <property type="project" value="InterPro"/>
</dbReference>
<evidence type="ECO:0000259" key="6">
    <source>
        <dbReference type="PROSITE" id="PS50850"/>
    </source>
</evidence>
<evidence type="ECO:0000256" key="1">
    <source>
        <dbReference type="ARBA" id="ARBA00004141"/>
    </source>
</evidence>
<dbReference type="InterPro" id="IPR011701">
    <property type="entry name" value="MFS"/>
</dbReference>
<comment type="caution">
    <text evidence="7">The sequence shown here is derived from an EMBL/GenBank/DDBJ whole genome shotgun (WGS) entry which is preliminary data.</text>
</comment>
<evidence type="ECO:0000256" key="4">
    <source>
        <dbReference type="ARBA" id="ARBA00023136"/>
    </source>
</evidence>